<evidence type="ECO:0000313" key="9">
    <source>
        <dbReference type="Proteomes" id="UP000030004"/>
    </source>
</evidence>
<organism evidence="8 9">
    <name type="scientific">Pseudooceanicola atlanticus</name>
    <dbReference type="NCBI Taxonomy" id="1461694"/>
    <lineage>
        <taxon>Bacteria</taxon>
        <taxon>Pseudomonadati</taxon>
        <taxon>Pseudomonadota</taxon>
        <taxon>Alphaproteobacteria</taxon>
        <taxon>Rhodobacterales</taxon>
        <taxon>Paracoccaceae</taxon>
        <taxon>Pseudooceanicola</taxon>
    </lineage>
</organism>
<dbReference type="Proteomes" id="UP000030004">
    <property type="component" value="Unassembled WGS sequence"/>
</dbReference>
<dbReference type="eggNOG" id="COG0398">
    <property type="taxonomic scope" value="Bacteria"/>
</dbReference>
<keyword evidence="4 6" id="KW-1133">Transmembrane helix</keyword>
<dbReference type="PANTHER" id="PTHR12677:SF59">
    <property type="entry name" value="GOLGI APPARATUS MEMBRANE PROTEIN TVP38-RELATED"/>
    <property type="match status" value="1"/>
</dbReference>
<keyword evidence="3 6" id="KW-0812">Transmembrane</keyword>
<comment type="caution">
    <text evidence="8">The sequence shown here is derived from an EMBL/GenBank/DDBJ whole genome shotgun (WGS) entry which is preliminary data.</text>
</comment>
<evidence type="ECO:0000256" key="6">
    <source>
        <dbReference type="RuleBase" id="RU366058"/>
    </source>
</evidence>
<feature type="transmembrane region" description="Helical" evidence="6">
    <location>
        <begin position="48"/>
        <end position="66"/>
    </location>
</feature>
<comment type="similarity">
    <text evidence="6">Belongs to the TVP38/TMEM64 family.</text>
</comment>
<dbReference type="InterPro" id="IPR032816">
    <property type="entry name" value="VTT_dom"/>
</dbReference>
<comment type="subcellular location">
    <subcellularLocation>
        <location evidence="1 6">Cell membrane</location>
        <topology evidence="1 6">Multi-pass membrane protein</topology>
    </subcellularLocation>
</comment>
<dbReference type="InterPro" id="IPR015414">
    <property type="entry name" value="TMEM64"/>
</dbReference>
<feature type="transmembrane region" description="Helical" evidence="6">
    <location>
        <begin position="166"/>
        <end position="188"/>
    </location>
</feature>
<dbReference type="Pfam" id="PF09335">
    <property type="entry name" value="VTT_dom"/>
    <property type="match status" value="1"/>
</dbReference>
<evidence type="ECO:0000313" key="8">
    <source>
        <dbReference type="EMBL" id="KGM47458.1"/>
    </source>
</evidence>
<gene>
    <name evidence="8" type="ORF">ATO9_17680</name>
</gene>
<evidence type="ECO:0000259" key="7">
    <source>
        <dbReference type="Pfam" id="PF09335"/>
    </source>
</evidence>
<evidence type="ECO:0000256" key="1">
    <source>
        <dbReference type="ARBA" id="ARBA00004651"/>
    </source>
</evidence>
<keyword evidence="5 6" id="KW-0472">Membrane</keyword>
<feature type="transmembrane region" description="Helical" evidence="6">
    <location>
        <begin position="78"/>
        <end position="104"/>
    </location>
</feature>
<proteinExistence type="inferred from homology"/>
<evidence type="ECO:0000256" key="4">
    <source>
        <dbReference type="ARBA" id="ARBA00022989"/>
    </source>
</evidence>
<accession>A0A0A0EBI8</accession>
<keyword evidence="9" id="KW-1185">Reference proteome</keyword>
<evidence type="ECO:0000256" key="5">
    <source>
        <dbReference type="ARBA" id="ARBA00023136"/>
    </source>
</evidence>
<feature type="transmembrane region" description="Helical" evidence="6">
    <location>
        <begin position="137"/>
        <end position="159"/>
    </location>
</feature>
<dbReference type="AlphaFoldDB" id="A0A0A0EBI8"/>
<dbReference type="GO" id="GO:0005886">
    <property type="term" value="C:plasma membrane"/>
    <property type="evidence" value="ECO:0007669"/>
    <property type="project" value="UniProtKB-SubCell"/>
</dbReference>
<feature type="domain" description="VTT" evidence="7">
    <location>
        <begin position="67"/>
        <end position="186"/>
    </location>
</feature>
<keyword evidence="2 6" id="KW-1003">Cell membrane</keyword>
<dbReference type="STRING" id="1461694.ATO9_17680"/>
<reference evidence="8 9" key="1">
    <citation type="journal article" date="2015" name="Antonie Van Leeuwenhoek">
        <title>Pseudooceanicola atlanticus gen. nov. sp. nov., isolated from surface seawater of the Atlantic Ocean and reclassification of Oceanicola batsensis, Oceanicola marinus, Oceanicola nitratireducens, Oceanicola nanhaiensis, Oceanicola antarcticus and Oceanicola flagellatus, as Pseudooceanicola batsensis comb. nov., Pseudooceanicola marinus comb. nov., Pseudooceanicola nitratireducens comb. nov., Pseudooceanicola nanhaiensis comb. nov., Pseudooceanicola antarcticus comb. nov., and Pseudooceanicola flagellatus comb. nov.</title>
        <authorList>
            <person name="Lai Q."/>
            <person name="Li G."/>
            <person name="Liu X."/>
            <person name="Du Y."/>
            <person name="Sun F."/>
            <person name="Shao Z."/>
        </authorList>
    </citation>
    <scope>NUCLEOTIDE SEQUENCE [LARGE SCALE GENOMIC DNA]</scope>
    <source>
        <strain evidence="8 9">22II-s11g</strain>
    </source>
</reference>
<dbReference type="EMBL" id="AQQX01000010">
    <property type="protein sequence ID" value="KGM47458.1"/>
    <property type="molecule type" value="Genomic_DNA"/>
</dbReference>
<protein>
    <recommendedName>
        <fullName evidence="6">TVP38/TMEM64 family membrane protein</fullName>
    </recommendedName>
</protein>
<evidence type="ECO:0000256" key="2">
    <source>
        <dbReference type="ARBA" id="ARBA00022475"/>
    </source>
</evidence>
<name>A0A0A0EBI8_9RHOB</name>
<dbReference type="PANTHER" id="PTHR12677">
    <property type="entry name" value="GOLGI APPARATUS MEMBRANE PROTEIN TVP38-RELATED"/>
    <property type="match status" value="1"/>
</dbReference>
<feature type="transmembrane region" description="Helical" evidence="6">
    <location>
        <begin position="208"/>
        <end position="227"/>
    </location>
</feature>
<sequence length="232" mass="24693">MTPARLWPLGLMVLCAVAITYAFGDRLTYQALVDSHDALEAFRNDHAVLTSLAFVTIYAAMVGLSVPGATIATLTGGFLFGLWPGIAFNVAGATIGATLLFLAVRFGLGRSLAERIDASPGRIARIKRGLDENQWSMLFFIRLAPVIPFFAANLLPGLLNVPLNRFVISTAIGILPGAAIYTSVGAGLGSLLETGQRPDLGVIFEPRLLLPILGLAALSLVPVILRLRRSLQ</sequence>
<evidence type="ECO:0000256" key="3">
    <source>
        <dbReference type="ARBA" id="ARBA00022692"/>
    </source>
</evidence>